<protein>
    <submittedName>
        <fullName evidence="3">Uncharacterized protein</fullName>
    </submittedName>
</protein>
<feature type="region of interest" description="Disordered" evidence="1">
    <location>
        <begin position="743"/>
        <end position="762"/>
    </location>
</feature>
<dbReference type="eggNOG" id="ENOG502SKP4">
    <property type="taxonomic scope" value="Eukaryota"/>
</dbReference>
<sequence>MTTTPEALCSALKSIPAFTPSKWMEQLQERARQVSGLSFLQDNLGNGLALEIFRCTCPSKAALKHAQNIAELTMIDALTRLMGYCYADMIDTHLDSKNIPSLAELQANPGFVKEFHDMFLTRDSIIEQIEQDTTADNYNYSAGLLFVANYFDHEATPRLHEHSKIWVQVFGKIAKNNIVAGCTKVESDKLLSLVTILSQALTISYARRDKDGEESSGLERQERFFNPWLARSAFPRLIVNDPPRNWKMEMEKPFGSCFIPGTQIITRSGTTNIENLAEHDMVLTRCGDSGEWGVVSDERVEIPVEAPHIHGFKNNSYEPVVIRSISTQIMENLTHVYGVHLREGRRSYHANNYLVAVNYPEITMKSICKMLRTVPVEDQTRMMMAFDDPGPFLERFGQWRHSGNVLKRETSFMSMERSAWRSAISNMKNEIRWCREMKSWAGDVVFEHGTLTVDPLLLSAQGDLYYSEDAEGQELLPVGHIHYLAMGGELDGPPSYDEAFAEGNRGPPAYAMYMATEGTARALPEEAPAGSPGADHGGEEDPLFLPPDETMPLLDPLQFNMIYDANRYKKNQVIPGDPMPFGPINLAVGRKNPQGLSTRVALLPNLDKLYDIITKKHVDSSLGKLSSFYNSVLALEADGRTKVSITMTPNGQELLRRYRDKPKEDGNDGDEEYSLEWTFKNLQTDIKLGMLFASIELTLGPDGKTAMGTITEYNSDSETGEGQRHLFLSDPGHKATRVDIDQRLPNQVTHPGSTVPEPPKPLPPVRQGPLGPYHTTAIDSILYNNGDVRHFQGIYFSTYDRKANQMAVLYQVDKKAKTVLENIMYFHMEEDDLNNIMGKRKPDDLPAHLGPNLESNLRNWIRNTYSPAFTALAVAQSYNTKDWQSRFTNQERNKILYFWQGNGPKCLSNAQEYKELNQLAVREAMLRLYPVLDQFIKDDGPGWATKYYEEVRVNKIDAKEAVLVGNIHAETALMNDKVRKTPFGWRRKALIKEKVKYFEKLGKESLEVEKTTAKTGLLSRLKGKLSVSPKVIRIIGTVIAIAFIGFLIWDIAVHGKNMSSVQLALGIINIILKVAIVVVEILGLIMPAVSIIPVIGQILLIAVIIVGIFITIFGTTEHQKTPGREITFSDAAPTQKDQAASTDTINNVSLGFFGGSDDTCLFTNTAFAGEGEAEAAGGGTWSCTTLPGDAGAWDVALQTPHGTSLRSTNFFVRVRDKAGEKGAALALGEKIDILIKGTMGTKAGTSVVTVAEQRPGVLYAPSTFEMTRF</sequence>
<keyword evidence="2" id="KW-1133">Transmembrane helix</keyword>
<feature type="transmembrane region" description="Helical" evidence="2">
    <location>
        <begin position="1031"/>
        <end position="1051"/>
    </location>
</feature>
<keyword evidence="4" id="KW-1185">Reference proteome</keyword>
<evidence type="ECO:0000256" key="1">
    <source>
        <dbReference type="SAM" id="MobiDB-lite"/>
    </source>
</evidence>
<dbReference type="RefSeq" id="XP_001225069.1">
    <property type="nucleotide sequence ID" value="XM_001225068.1"/>
</dbReference>
<dbReference type="Proteomes" id="UP000001056">
    <property type="component" value="Unassembled WGS sequence"/>
</dbReference>
<evidence type="ECO:0000313" key="4">
    <source>
        <dbReference type="Proteomes" id="UP000001056"/>
    </source>
</evidence>
<dbReference type="OrthoDB" id="5383572at2759"/>
<feature type="transmembrane region" description="Helical" evidence="2">
    <location>
        <begin position="1091"/>
        <end position="1114"/>
    </location>
</feature>
<feature type="transmembrane region" description="Helical" evidence="2">
    <location>
        <begin position="1063"/>
        <end position="1085"/>
    </location>
</feature>
<reference evidence="4" key="1">
    <citation type="journal article" date="2015" name="Genome Announc.">
        <title>Draft genome sequence of the cellulolytic fungus Chaetomium globosum.</title>
        <authorList>
            <person name="Cuomo C.A."/>
            <person name="Untereiner W.A."/>
            <person name="Ma L.-J."/>
            <person name="Grabherr M."/>
            <person name="Birren B.W."/>
        </authorList>
    </citation>
    <scope>NUCLEOTIDE SEQUENCE [LARGE SCALE GENOMIC DNA]</scope>
    <source>
        <strain evidence="4">ATCC 6205 / CBS 148.51 / DSM 1962 / NBRC 6347 / NRRL 1970</strain>
    </source>
</reference>
<dbReference type="AlphaFoldDB" id="Q2GX91"/>
<keyword evidence="2" id="KW-0472">Membrane</keyword>
<keyword evidence="2" id="KW-0812">Transmembrane</keyword>
<dbReference type="GeneID" id="4393998"/>
<dbReference type="InParanoid" id="Q2GX91"/>
<accession>Q2GX91</accession>
<feature type="region of interest" description="Disordered" evidence="1">
    <location>
        <begin position="524"/>
        <end position="543"/>
    </location>
</feature>
<gene>
    <name evidence="3" type="ORF">CHGG_07413</name>
</gene>
<dbReference type="EMBL" id="CH408033">
    <property type="protein sequence ID" value="EAQ86160.1"/>
    <property type="molecule type" value="Genomic_DNA"/>
</dbReference>
<proteinExistence type="predicted"/>
<dbReference type="VEuPathDB" id="FungiDB:CHGG_07413"/>
<dbReference type="HOGENOM" id="CLU_264089_0_0_1"/>
<evidence type="ECO:0000256" key="2">
    <source>
        <dbReference type="SAM" id="Phobius"/>
    </source>
</evidence>
<organism evidence="3 4">
    <name type="scientific">Chaetomium globosum (strain ATCC 6205 / CBS 148.51 / DSM 1962 / NBRC 6347 / NRRL 1970)</name>
    <name type="common">Soil fungus</name>
    <dbReference type="NCBI Taxonomy" id="306901"/>
    <lineage>
        <taxon>Eukaryota</taxon>
        <taxon>Fungi</taxon>
        <taxon>Dikarya</taxon>
        <taxon>Ascomycota</taxon>
        <taxon>Pezizomycotina</taxon>
        <taxon>Sordariomycetes</taxon>
        <taxon>Sordariomycetidae</taxon>
        <taxon>Sordariales</taxon>
        <taxon>Chaetomiaceae</taxon>
        <taxon>Chaetomium</taxon>
    </lineage>
</organism>
<evidence type="ECO:0000313" key="3">
    <source>
        <dbReference type="EMBL" id="EAQ86160.1"/>
    </source>
</evidence>
<name>Q2GX91_CHAGB</name>